<comment type="caution">
    <text evidence="2">The sequence shown here is derived from an EMBL/GenBank/DDBJ whole genome shotgun (WGS) entry which is preliminary data.</text>
</comment>
<feature type="transmembrane region" description="Helical" evidence="1">
    <location>
        <begin position="20"/>
        <end position="39"/>
    </location>
</feature>
<dbReference type="EMBL" id="SOFG01000016">
    <property type="protein sequence ID" value="TFB85836.1"/>
    <property type="molecule type" value="Genomic_DNA"/>
</dbReference>
<accession>A0ABY2IAS9</accession>
<organism evidence="2 3">
    <name type="scientific">Cryobacterium algoricola</name>
    <dbReference type="NCBI Taxonomy" id="1259183"/>
    <lineage>
        <taxon>Bacteria</taxon>
        <taxon>Bacillati</taxon>
        <taxon>Actinomycetota</taxon>
        <taxon>Actinomycetes</taxon>
        <taxon>Micrococcales</taxon>
        <taxon>Microbacteriaceae</taxon>
        <taxon>Cryobacterium</taxon>
    </lineage>
</organism>
<dbReference type="RefSeq" id="WP_134535130.1">
    <property type="nucleotide sequence ID" value="NZ_SOFG01000016.1"/>
</dbReference>
<keyword evidence="1" id="KW-0812">Transmembrane</keyword>
<name>A0ABY2IAS9_9MICO</name>
<evidence type="ECO:0000256" key="1">
    <source>
        <dbReference type="SAM" id="Phobius"/>
    </source>
</evidence>
<reference evidence="2 3" key="1">
    <citation type="submission" date="2019-03" db="EMBL/GenBank/DDBJ databases">
        <title>Genomics of glacier-inhabiting Cryobacterium strains.</title>
        <authorList>
            <person name="Liu Q."/>
            <person name="Xin Y.-H."/>
        </authorList>
    </citation>
    <scope>NUCLEOTIDE SEQUENCE [LARGE SCALE GENOMIC DNA]</scope>
    <source>
        <strain evidence="2 3">MDB2-B</strain>
    </source>
</reference>
<evidence type="ECO:0000313" key="3">
    <source>
        <dbReference type="Proteomes" id="UP000297608"/>
    </source>
</evidence>
<evidence type="ECO:0000313" key="2">
    <source>
        <dbReference type="EMBL" id="TFB85836.1"/>
    </source>
</evidence>
<protein>
    <submittedName>
        <fullName evidence="2">Uncharacterized protein</fullName>
    </submittedName>
</protein>
<keyword evidence="3" id="KW-1185">Reference proteome</keyword>
<proteinExistence type="predicted"/>
<keyword evidence="1" id="KW-1133">Transmembrane helix</keyword>
<sequence>MDLGWFGAWWITQSWGTVADWVTGLLTALTLWLGFSILASDRKREKQRLANRFMTHAMLGAKASSGKPQTWFIEVRAFNGGDMPINEVLVSMPYHPVEFMVDTFRAGMNVEPIAPQETLKRTFDFADSPVNKGLMIAFYDADGIKWHRDLLKGNYLSKREVKRYSKPVTPWYLKIFKLRKLIVR</sequence>
<dbReference type="Proteomes" id="UP000297608">
    <property type="component" value="Unassembled WGS sequence"/>
</dbReference>
<keyword evidence="1" id="KW-0472">Membrane</keyword>
<gene>
    <name evidence="2" type="ORF">E3O44_12605</name>
</gene>